<comment type="caution">
    <text evidence="11">The sequence shown here is derived from an EMBL/GenBank/DDBJ whole genome shotgun (WGS) entry which is preliminary data.</text>
</comment>
<keyword evidence="5 9" id="KW-0997">Cell inner membrane</keyword>
<feature type="transmembrane region" description="Helical" evidence="9">
    <location>
        <begin position="921"/>
        <end position="942"/>
    </location>
</feature>
<dbReference type="eggNOG" id="COG0841">
    <property type="taxonomic scope" value="Bacteria"/>
</dbReference>
<dbReference type="SUPFAM" id="SSF82714">
    <property type="entry name" value="Multidrug efflux transporter AcrB TolC docking domain, DN and DC subdomains"/>
    <property type="match status" value="2"/>
</dbReference>
<keyword evidence="6 9" id="KW-0812">Transmembrane</keyword>
<reference evidence="11 12" key="1">
    <citation type="submission" date="2013-04" db="EMBL/GenBank/DDBJ databases">
        <title>The Genome Sequence of Sutterella wadsworthensis HGA0223.</title>
        <authorList>
            <consortium name="The Broad Institute Genomics Platform"/>
            <person name="Earl A."/>
            <person name="Ward D."/>
            <person name="Feldgarden M."/>
            <person name="Gevers D."/>
            <person name="Schmidt T.M."/>
            <person name="Dover J."/>
            <person name="Dai D."/>
            <person name="Walker B."/>
            <person name="Young S."/>
            <person name="Zeng Q."/>
            <person name="Gargeya S."/>
            <person name="Fitzgerald M."/>
            <person name="Haas B."/>
            <person name="Abouelleil A."/>
            <person name="Allen A.W."/>
            <person name="Alvarado L."/>
            <person name="Arachchi H.M."/>
            <person name="Berlin A.M."/>
            <person name="Chapman S.B."/>
            <person name="Gainer-Dewar J."/>
            <person name="Goldberg J."/>
            <person name="Griggs A."/>
            <person name="Gujja S."/>
            <person name="Hansen M."/>
            <person name="Howarth C."/>
            <person name="Imamovic A."/>
            <person name="Ireland A."/>
            <person name="Larimer J."/>
            <person name="McCowan C."/>
            <person name="Murphy C."/>
            <person name="Pearson M."/>
            <person name="Poon T.W."/>
            <person name="Priest M."/>
            <person name="Roberts A."/>
            <person name="Saif S."/>
            <person name="Shea T."/>
            <person name="Sisk P."/>
            <person name="Sykes S."/>
            <person name="Wortman J."/>
            <person name="Nusbaum C."/>
            <person name="Birren B."/>
        </authorList>
    </citation>
    <scope>NUCLEOTIDE SEQUENCE [LARGE SCALE GENOMIC DNA]</scope>
    <source>
        <strain evidence="11 12">HGA0223</strain>
    </source>
</reference>
<evidence type="ECO:0000256" key="5">
    <source>
        <dbReference type="ARBA" id="ARBA00022519"/>
    </source>
</evidence>
<sequence length="1033" mass="111768">MLSQFCIRRPIFATVLSLFIVLSGLIALRVLPLSQYPNITPPSVRVSATYDGADAETIARTVAQPIEDQLSGIEGLLYFTTSIRSSGDMAIQCVFDVGTNPNDAMLEINNRVRTAERRLPAKVRDQGVSVRKRSEDELLMMALYSPDKSMTASDMADYANLNIVDELKRLPGIGDVSVFGNVQSAMRIWLDPDRMSKLGVTVKDVDNAVTAQNAQHAVGRVGTSPTLPEQQLFYKITTPGQLLTPDQFAGIVVKSDGPNGLVRLRDIATTEVGKRSYEFRVDMNGQPGVNIGVYLQTGANAMAAASVVKARITELAQQFPKGHLDYTITNDTTVFVGASLNEVYRTLMEAGILVLLVVFVFLQSWRATLIPMLAVPVSLIGTMAGLWLCGFSLNTLTLFAMTLAIGIVVDDAIVVLENVERLMRTEKLSPYDASIKAMKEVSGALVAIVLVLSAVFIPVAFLGGIAGELYRQFSVTVAIAVVISGFVALTLTPALCAILLKPTGDKPVSKPFRLFNQGLAAFTMAFLQVVRAALKHRIASALILIAVCIGGWQLLQITPTSFIPKEDQGVVRMAVQLPEGSAFPRTEEVAEGFLKKIQSLDGVQNVVTMMGFDTLGSDIKANAATFILQLKHWNERQQTADDYQQQLTKWLRESPDARGIAVLPAPIPGLGSSNGFSGYLTSHGSDNPLVLQGIAEGFIAELSKRPELTGLRTSLTADSPQLLLTVDRDRAYALGVDVDDVYETISAMMGSSYINDFTRNGKTYRVVMQAEAKYRSLPSDIGRASVRASSGEMVPISTLVTWERVSGPDSLTRMNGYLGSQIMGAAIQGVSSGEAIRIVEETARDYLPPGYQVEWIGQAYHEKRIGASSATAFGFGLLVMFLILAALYERWSLPIAVVLAVPYAFLGAMTAVWLRGTANDIYFQIGLLVLIGLTAKNAILIVEYAEQKMEEDGKGPFDAAIEAAGLRLRPILMTSLAFILGVTPMLLATGAGSAARHSMGTGVFGGMLAATFISTIFVPVFFTWFAKKRKAKR</sequence>
<feature type="transmembrane region" description="Helical" evidence="9">
    <location>
        <begin position="971"/>
        <end position="991"/>
    </location>
</feature>
<comment type="similarity">
    <text evidence="2 9">Belongs to the resistance-nodulation-cell division (RND) (TC 2.A.6) family.</text>
</comment>
<evidence type="ECO:0000256" key="3">
    <source>
        <dbReference type="ARBA" id="ARBA00022448"/>
    </source>
</evidence>
<evidence type="ECO:0000256" key="8">
    <source>
        <dbReference type="ARBA" id="ARBA00023136"/>
    </source>
</evidence>
<dbReference type="GO" id="GO:0015562">
    <property type="term" value="F:efflux transmembrane transporter activity"/>
    <property type="evidence" value="ECO:0007669"/>
    <property type="project" value="InterPro"/>
</dbReference>
<dbReference type="PANTHER" id="PTHR32063:SF13">
    <property type="entry name" value="MULTIDRUG EFFLUX PUMP SUBUNIT ACRB-RELATED"/>
    <property type="match status" value="1"/>
</dbReference>
<dbReference type="GeneID" id="64062550"/>
<feature type="transmembrane region" description="Helical" evidence="9">
    <location>
        <begin position="369"/>
        <end position="393"/>
    </location>
</feature>
<evidence type="ECO:0000256" key="7">
    <source>
        <dbReference type="ARBA" id="ARBA00022989"/>
    </source>
</evidence>
<evidence type="ECO:0000256" key="2">
    <source>
        <dbReference type="ARBA" id="ARBA00010942"/>
    </source>
</evidence>
<dbReference type="EMBL" id="ATCF01000033">
    <property type="protein sequence ID" value="EPD97754.1"/>
    <property type="molecule type" value="Genomic_DNA"/>
</dbReference>
<dbReference type="PATRIC" id="fig|1203554.3.peg.2165"/>
<evidence type="ECO:0000256" key="6">
    <source>
        <dbReference type="ARBA" id="ARBA00022692"/>
    </source>
</evidence>
<feature type="domain" description="SSD" evidence="10">
    <location>
        <begin position="372"/>
        <end position="498"/>
    </location>
</feature>
<feature type="transmembrane region" description="Helical" evidence="9">
    <location>
        <begin position="895"/>
        <end position="915"/>
    </location>
</feature>
<dbReference type="PANTHER" id="PTHR32063">
    <property type="match status" value="1"/>
</dbReference>
<feature type="transmembrane region" description="Helical" evidence="9">
    <location>
        <begin position="1003"/>
        <end position="1026"/>
    </location>
</feature>
<dbReference type="STRING" id="1203554.HMPREF1476_02081"/>
<evidence type="ECO:0000256" key="9">
    <source>
        <dbReference type="RuleBase" id="RU364070"/>
    </source>
</evidence>
<accession>S3CAU3</accession>
<feature type="transmembrane region" description="Helical" evidence="9">
    <location>
        <begin position="538"/>
        <end position="555"/>
    </location>
</feature>
<dbReference type="InterPro" id="IPR001036">
    <property type="entry name" value="Acrflvin-R"/>
</dbReference>
<dbReference type="NCBIfam" id="NF000282">
    <property type="entry name" value="RND_permease_1"/>
    <property type="match status" value="1"/>
</dbReference>
<dbReference type="InterPro" id="IPR004764">
    <property type="entry name" value="MdtF-like"/>
</dbReference>
<dbReference type="Gene3D" id="3.30.70.1320">
    <property type="entry name" value="Multidrug efflux transporter AcrB pore domain like"/>
    <property type="match status" value="1"/>
</dbReference>
<dbReference type="Gene3D" id="1.20.1640.10">
    <property type="entry name" value="Multidrug efflux transporter AcrB transmembrane domain"/>
    <property type="match status" value="2"/>
</dbReference>
<evidence type="ECO:0000313" key="11">
    <source>
        <dbReference type="EMBL" id="EPD97754.1"/>
    </source>
</evidence>
<keyword evidence="12" id="KW-1185">Reference proteome</keyword>
<organism evidence="11 12">
    <name type="scientific">Sutterella wadsworthensis HGA0223</name>
    <dbReference type="NCBI Taxonomy" id="1203554"/>
    <lineage>
        <taxon>Bacteria</taxon>
        <taxon>Pseudomonadati</taxon>
        <taxon>Pseudomonadota</taxon>
        <taxon>Betaproteobacteria</taxon>
        <taxon>Burkholderiales</taxon>
        <taxon>Sutterellaceae</taxon>
        <taxon>Sutterella</taxon>
    </lineage>
</organism>
<comment type="caution">
    <text evidence="9">Lacks conserved residue(s) required for the propagation of feature annotation.</text>
</comment>
<feature type="transmembrane region" description="Helical" evidence="9">
    <location>
        <begin position="399"/>
        <end position="420"/>
    </location>
</feature>
<comment type="subcellular location">
    <subcellularLocation>
        <location evidence="1 9">Cell inner membrane</location>
        <topology evidence="1 9">Multi-pass membrane protein</topology>
    </subcellularLocation>
</comment>
<evidence type="ECO:0000313" key="12">
    <source>
        <dbReference type="Proteomes" id="UP000014400"/>
    </source>
</evidence>
<keyword evidence="4" id="KW-1003">Cell membrane</keyword>
<dbReference type="Gene3D" id="3.30.70.1430">
    <property type="entry name" value="Multidrug efflux transporter AcrB pore domain"/>
    <property type="match status" value="2"/>
</dbReference>
<name>S3CAU3_9BURK</name>
<gene>
    <name evidence="11" type="ORF">HMPREF1476_02081</name>
</gene>
<feature type="transmembrane region" description="Helical" evidence="9">
    <location>
        <begin position="441"/>
        <end position="465"/>
    </location>
</feature>
<dbReference type="PRINTS" id="PR00702">
    <property type="entry name" value="ACRIFLAVINRP"/>
</dbReference>
<evidence type="ECO:0000256" key="4">
    <source>
        <dbReference type="ARBA" id="ARBA00022475"/>
    </source>
</evidence>
<protein>
    <recommendedName>
        <fullName evidence="9">Efflux pump membrane transporter</fullName>
    </recommendedName>
</protein>
<dbReference type="SUPFAM" id="SSF82693">
    <property type="entry name" value="Multidrug efflux transporter AcrB pore domain, PN1, PN2, PC1 and PC2 subdomains"/>
    <property type="match status" value="4"/>
</dbReference>
<dbReference type="AlphaFoldDB" id="S3CAU3"/>
<dbReference type="Gene3D" id="3.30.2090.10">
    <property type="entry name" value="Multidrug efflux transporter AcrB TolC docking domain, DN and DC subdomains"/>
    <property type="match status" value="2"/>
</dbReference>
<dbReference type="InterPro" id="IPR027463">
    <property type="entry name" value="AcrB_DN_DC_subdom"/>
</dbReference>
<dbReference type="GO" id="GO:0009636">
    <property type="term" value="P:response to toxic substance"/>
    <property type="evidence" value="ECO:0007669"/>
    <property type="project" value="UniProtKB-ARBA"/>
</dbReference>
<keyword evidence="8 9" id="KW-0472">Membrane</keyword>
<evidence type="ECO:0000259" key="10">
    <source>
        <dbReference type="PROSITE" id="PS50156"/>
    </source>
</evidence>
<feature type="transmembrane region" description="Helical" evidence="9">
    <location>
        <begin position="870"/>
        <end position="888"/>
    </location>
</feature>
<dbReference type="HOGENOM" id="CLU_002755_0_1_4"/>
<dbReference type="RefSeq" id="WP_016475138.1">
    <property type="nucleotide sequence ID" value="NZ_KE150481.1"/>
</dbReference>
<dbReference type="GO" id="GO:0042910">
    <property type="term" value="F:xenobiotic transmembrane transporter activity"/>
    <property type="evidence" value="ECO:0007669"/>
    <property type="project" value="TreeGrafter"/>
</dbReference>
<dbReference type="NCBIfam" id="TIGR00915">
    <property type="entry name" value="2A0602"/>
    <property type="match status" value="1"/>
</dbReference>
<dbReference type="SUPFAM" id="SSF82866">
    <property type="entry name" value="Multidrug efflux transporter AcrB transmembrane domain"/>
    <property type="match status" value="2"/>
</dbReference>
<keyword evidence="7 9" id="KW-1133">Transmembrane helix</keyword>
<feature type="transmembrane region" description="Helical" evidence="9">
    <location>
        <begin position="343"/>
        <end position="362"/>
    </location>
</feature>
<dbReference type="Pfam" id="PF00873">
    <property type="entry name" value="ACR_tran"/>
    <property type="match status" value="1"/>
</dbReference>
<evidence type="ECO:0000256" key="1">
    <source>
        <dbReference type="ARBA" id="ARBA00004429"/>
    </source>
</evidence>
<dbReference type="Gene3D" id="3.30.70.1440">
    <property type="entry name" value="Multidrug efflux transporter AcrB pore domain"/>
    <property type="match status" value="1"/>
</dbReference>
<dbReference type="InterPro" id="IPR000731">
    <property type="entry name" value="SSD"/>
</dbReference>
<dbReference type="Proteomes" id="UP000014400">
    <property type="component" value="Unassembled WGS sequence"/>
</dbReference>
<feature type="transmembrane region" description="Helical" evidence="9">
    <location>
        <begin position="477"/>
        <end position="500"/>
    </location>
</feature>
<dbReference type="GO" id="GO:0005886">
    <property type="term" value="C:plasma membrane"/>
    <property type="evidence" value="ECO:0007669"/>
    <property type="project" value="UniProtKB-SubCell"/>
</dbReference>
<dbReference type="FunFam" id="1.20.1640.10:FF:000001">
    <property type="entry name" value="Efflux pump membrane transporter"/>
    <property type="match status" value="1"/>
</dbReference>
<dbReference type="PROSITE" id="PS50156">
    <property type="entry name" value="SSD"/>
    <property type="match status" value="1"/>
</dbReference>
<keyword evidence="3 9" id="KW-0813">Transport</keyword>
<proteinExistence type="inferred from homology"/>